<feature type="chain" id="PRO_5025565685" evidence="1">
    <location>
        <begin position="36"/>
        <end position="99"/>
    </location>
</feature>
<keyword evidence="1" id="KW-0732">Signal</keyword>
<protein>
    <submittedName>
        <fullName evidence="2">Putative secreted protein</fullName>
    </submittedName>
</protein>
<reference evidence="2" key="1">
    <citation type="submission" date="2019-12" db="EMBL/GenBank/DDBJ databases">
        <title>An insight into the sialome of adult female Ixodes ricinus ticks feeding for 6 days.</title>
        <authorList>
            <person name="Perner J."/>
            <person name="Ribeiro J.M.C."/>
        </authorList>
    </citation>
    <scope>NUCLEOTIDE SEQUENCE</scope>
    <source>
        <strain evidence="2">Semi-engorged</strain>
        <tissue evidence="2">Salivary glands</tissue>
    </source>
</reference>
<feature type="signal peptide" evidence="1">
    <location>
        <begin position="1"/>
        <end position="35"/>
    </location>
</feature>
<dbReference type="AlphaFoldDB" id="A0A6B0UEN3"/>
<proteinExistence type="predicted"/>
<sequence length="99" mass="10771">MTKLRSACPPFKALSLAPLLRIALLARSIVGGLQGRSYETIRSLSYTGGTFSHLSETCKGLWKYVCSRSILPLPPQVFTIHGVDQLKGVGLTLRPDTGR</sequence>
<dbReference type="EMBL" id="GIFC01005851">
    <property type="protein sequence ID" value="MXU87934.1"/>
    <property type="molecule type" value="Transcribed_RNA"/>
</dbReference>
<name>A0A6B0UEN3_IXORI</name>
<organism evidence="2">
    <name type="scientific">Ixodes ricinus</name>
    <name type="common">Common tick</name>
    <name type="synonym">Acarus ricinus</name>
    <dbReference type="NCBI Taxonomy" id="34613"/>
    <lineage>
        <taxon>Eukaryota</taxon>
        <taxon>Metazoa</taxon>
        <taxon>Ecdysozoa</taxon>
        <taxon>Arthropoda</taxon>
        <taxon>Chelicerata</taxon>
        <taxon>Arachnida</taxon>
        <taxon>Acari</taxon>
        <taxon>Parasitiformes</taxon>
        <taxon>Ixodida</taxon>
        <taxon>Ixodoidea</taxon>
        <taxon>Ixodidae</taxon>
        <taxon>Ixodinae</taxon>
        <taxon>Ixodes</taxon>
    </lineage>
</organism>
<evidence type="ECO:0000313" key="2">
    <source>
        <dbReference type="EMBL" id="MXU87934.1"/>
    </source>
</evidence>
<evidence type="ECO:0000256" key="1">
    <source>
        <dbReference type="SAM" id="SignalP"/>
    </source>
</evidence>
<accession>A0A6B0UEN3</accession>